<dbReference type="PRINTS" id="PR00112">
    <property type="entry name" value="ACYLPHPHTASE"/>
</dbReference>
<evidence type="ECO:0000256" key="2">
    <source>
        <dbReference type="ARBA" id="ARBA00012150"/>
    </source>
</evidence>
<name>A0A1W2BU55_9HYPH</name>
<keyword evidence="4 5" id="KW-0378">Hydrolase</keyword>
<dbReference type="PANTHER" id="PTHR47268">
    <property type="entry name" value="ACYLPHOSPHATASE"/>
    <property type="match status" value="1"/>
</dbReference>
<keyword evidence="9" id="KW-1185">Reference proteome</keyword>
<dbReference type="SUPFAM" id="SSF54975">
    <property type="entry name" value="Acylphosphatase/BLUF domain-like"/>
    <property type="match status" value="1"/>
</dbReference>
<dbReference type="EC" id="3.6.1.7" evidence="2 4"/>
<dbReference type="Proteomes" id="UP000192656">
    <property type="component" value="Unassembled WGS sequence"/>
</dbReference>
<feature type="domain" description="Acylphosphatase-like" evidence="7">
    <location>
        <begin position="3"/>
        <end position="89"/>
    </location>
</feature>
<evidence type="ECO:0000256" key="5">
    <source>
        <dbReference type="RuleBase" id="RU000553"/>
    </source>
</evidence>
<dbReference type="InterPro" id="IPR036046">
    <property type="entry name" value="Acylphosphatase-like_dom_sf"/>
</dbReference>
<dbReference type="GO" id="GO:0003998">
    <property type="term" value="F:acylphosphatase activity"/>
    <property type="evidence" value="ECO:0007669"/>
    <property type="project" value="UniProtKB-EC"/>
</dbReference>
<evidence type="ECO:0000256" key="4">
    <source>
        <dbReference type="PROSITE-ProRule" id="PRU00520"/>
    </source>
</evidence>
<gene>
    <name evidence="8" type="ORF">SAMN06297251_107155</name>
</gene>
<dbReference type="Gene3D" id="3.30.70.100">
    <property type="match status" value="1"/>
</dbReference>
<comment type="catalytic activity">
    <reaction evidence="3 4 5">
        <text>an acyl phosphate + H2O = a carboxylate + phosphate + H(+)</text>
        <dbReference type="Rhea" id="RHEA:14965"/>
        <dbReference type="ChEBI" id="CHEBI:15377"/>
        <dbReference type="ChEBI" id="CHEBI:15378"/>
        <dbReference type="ChEBI" id="CHEBI:29067"/>
        <dbReference type="ChEBI" id="CHEBI:43474"/>
        <dbReference type="ChEBI" id="CHEBI:59918"/>
        <dbReference type="EC" id="3.6.1.7"/>
    </reaction>
</comment>
<evidence type="ECO:0000259" key="7">
    <source>
        <dbReference type="PROSITE" id="PS51160"/>
    </source>
</evidence>
<dbReference type="PROSITE" id="PS00150">
    <property type="entry name" value="ACYLPHOSPHATASE_1"/>
    <property type="match status" value="1"/>
</dbReference>
<dbReference type="InterPro" id="IPR017968">
    <property type="entry name" value="Acylphosphatase_CS"/>
</dbReference>
<evidence type="ECO:0000313" key="8">
    <source>
        <dbReference type="EMBL" id="SMC76535.1"/>
    </source>
</evidence>
<feature type="active site" evidence="4">
    <location>
        <position position="36"/>
    </location>
</feature>
<dbReference type="Pfam" id="PF00708">
    <property type="entry name" value="Acylphosphatase"/>
    <property type="match status" value="1"/>
</dbReference>
<accession>A0A1W2BU55</accession>
<dbReference type="STRING" id="937218.SAMN06297251_107155"/>
<evidence type="ECO:0000313" key="9">
    <source>
        <dbReference type="Proteomes" id="UP000192656"/>
    </source>
</evidence>
<comment type="similarity">
    <text evidence="1 6">Belongs to the acylphosphatase family.</text>
</comment>
<reference evidence="8 9" key="1">
    <citation type="submission" date="2017-04" db="EMBL/GenBank/DDBJ databases">
        <authorList>
            <person name="Afonso C.L."/>
            <person name="Miller P.J."/>
            <person name="Scott M.A."/>
            <person name="Spackman E."/>
            <person name="Goraichik I."/>
            <person name="Dimitrov K.M."/>
            <person name="Suarez D.L."/>
            <person name="Swayne D.E."/>
        </authorList>
    </citation>
    <scope>NUCLEOTIDE SEQUENCE [LARGE SCALE GENOMIC DNA]</scope>
    <source>
        <strain evidence="8 9">CGMCC 1.10972</strain>
    </source>
</reference>
<feature type="active site" evidence="4">
    <location>
        <position position="18"/>
    </location>
</feature>
<dbReference type="PROSITE" id="PS51160">
    <property type="entry name" value="ACYLPHOSPHATASE_3"/>
    <property type="match status" value="1"/>
</dbReference>
<dbReference type="RefSeq" id="WP_084409966.1">
    <property type="nucleotide sequence ID" value="NZ_FWXR01000007.1"/>
</dbReference>
<dbReference type="OrthoDB" id="9808093at2"/>
<dbReference type="PANTHER" id="PTHR47268:SF4">
    <property type="entry name" value="ACYLPHOSPHATASE"/>
    <property type="match status" value="1"/>
</dbReference>
<evidence type="ECO:0000256" key="6">
    <source>
        <dbReference type="RuleBase" id="RU004168"/>
    </source>
</evidence>
<dbReference type="AlphaFoldDB" id="A0A1W2BU55"/>
<proteinExistence type="inferred from homology"/>
<organism evidence="8 9">
    <name type="scientific">Fulvimarina manganoxydans</name>
    <dbReference type="NCBI Taxonomy" id="937218"/>
    <lineage>
        <taxon>Bacteria</taxon>
        <taxon>Pseudomonadati</taxon>
        <taxon>Pseudomonadota</taxon>
        <taxon>Alphaproteobacteria</taxon>
        <taxon>Hyphomicrobiales</taxon>
        <taxon>Aurantimonadaceae</taxon>
        <taxon>Fulvimarina</taxon>
    </lineage>
</organism>
<protein>
    <recommendedName>
        <fullName evidence="2 4">Acylphosphatase</fullName>
        <ecNumber evidence="2 4">3.6.1.7</ecNumber>
    </recommendedName>
</protein>
<dbReference type="InterPro" id="IPR001792">
    <property type="entry name" value="Acylphosphatase-like_dom"/>
</dbReference>
<evidence type="ECO:0000256" key="3">
    <source>
        <dbReference type="ARBA" id="ARBA00047645"/>
    </source>
</evidence>
<sequence>MIARRYRVSGRVQGVSFRAWLQDEARHAGLAGWCRNRLDGSVETVLCGGEGDVAAMAARLQQGPSHAKVEQVEDLGETDLVDGDFEIRPTG</sequence>
<dbReference type="EMBL" id="FWXR01000007">
    <property type="protein sequence ID" value="SMC76535.1"/>
    <property type="molecule type" value="Genomic_DNA"/>
</dbReference>
<dbReference type="InterPro" id="IPR020456">
    <property type="entry name" value="Acylphosphatase"/>
</dbReference>
<dbReference type="PROSITE" id="PS00151">
    <property type="entry name" value="ACYLPHOSPHATASE_2"/>
    <property type="match status" value="1"/>
</dbReference>
<evidence type="ECO:0000256" key="1">
    <source>
        <dbReference type="ARBA" id="ARBA00005614"/>
    </source>
</evidence>